<sequence length="182" mass="20464">MAERTTYLLVDGENIDATLGVSILDRRPEPQERPRWNTVLDFAESAWQQPVKGLFFLAVPHELPTSFVQALIAIGYRPVPLRGEGKVVDIAIQRTAEALVERDGDVMLVSHDADFAPQLERLAEHPHRRVGIVGFGEFMAGGLRDVPGAEFFDLEYDVAAFKSRLPRVRIIPIDEFDPLEFL</sequence>
<reference evidence="3" key="1">
    <citation type="submission" date="2016-10" db="EMBL/GenBank/DDBJ databases">
        <authorList>
            <person name="Varghese N."/>
            <person name="Submissions S."/>
        </authorList>
    </citation>
    <scope>NUCLEOTIDE SEQUENCE [LARGE SCALE GENOMIC DNA]</scope>
    <source>
        <strain evidence="3">DSM 22965</strain>
    </source>
</reference>
<gene>
    <name evidence="2" type="ORF">SAMN04489719_1713</name>
</gene>
<protein>
    <recommendedName>
        <fullName evidence="1">NYN domain-containing protein</fullName>
    </recommendedName>
</protein>
<evidence type="ECO:0000259" key="1">
    <source>
        <dbReference type="Pfam" id="PF01936"/>
    </source>
</evidence>
<dbReference type="Proteomes" id="UP000199649">
    <property type="component" value="Chromosome I"/>
</dbReference>
<dbReference type="EMBL" id="LT629734">
    <property type="protein sequence ID" value="SDS17560.1"/>
    <property type="molecule type" value="Genomic_DNA"/>
</dbReference>
<dbReference type="OrthoDB" id="4772393at2"/>
<dbReference type="Pfam" id="PF01936">
    <property type="entry name" value="NYN"/>
    <property type="match status" value="1"/>
</dbReference>
<dbReference type="RefSeq" id="WP_092666628.1">
    <property type="nucleotide sequence ID" value="NZ_LT629734.1"/>
</dbReference>
<accession>A0A1H1Q2D8</accession>
<feature type="domain" description="NYN" evidence="1">
    <location>
        <begin position="6"/>
        <end position="146"/>
    </location>
</feature>
<evidence type="ECO:0000313" key="2">
    <source>
        <dbReference type="EMBL" id="SDS17560.1"/>
    </source>
</evidence>
<evidence type="ECO:0000313" key="3">
    <source>
        <dbReference type="Proteomes" id="UP000199649"/>
    </source>
</evidence>
<proteinExistence type="predicted"/>
<dbReference type="InterPro" id="IPR021139">
    <property type="entry name" value="NYN"/>
</dbReference>
<organism evidence="2 3">
    <name type="scientific">Agrococcus carbonis</name>
    <dbReference type="NCBI Taxonomy" id="684552"/>
    <lineage>
        <taxon>Bacteria</taxon>
        <taxon>Bacillati</taxon>
        <taxon>Actinomycetota</taxon>
        <taxon>Actinomycetes</taxon>
        <taxon>Micrococcales</taxon>
        <taxon>Microbacteriaceae</taxon>
        <taxon>Agrococcus</taxon>
    </lineage>
</organism>
<dbReference type="STRING" id="684552.SAMN04489719_1713"/>
<dbReference type="GO" id="GO:0004540">
    <property type="term" value="F:RNA nuclease activity"/>
    <property type="evidence" value="ECO:0007669"/>
    <property type="project" value="InterPro"/>
</dbReference>
<dbReference type="Gene3D" id="3.40.50.1010">
    <property type="entry name" value="5'-nuclease"/>
    <property type="match status" value="1"/>
</dbReference>
<dbReference type="AlphaFoldDB" id="A0A1H1Q2D8"/>
<keyword evidence="3" id="KW-1185">Reference proteome</keyword>
<name>A0A1H1Q2D8_9MICO</name>